<dbReference type="Proteomes" id="UP000295064">
    <property type="component" value="Unassembled WGS sequence"/>
</dbReference>
<evidence type="ECO:0000313" key="5">
    <source>
        <dbReference type="Proteomes" id="UP000295064"/>
    </source>
</evidence>
<dbReference type="Pfam" id="PF02571">
    <property type="entry name" value="CbiJ"/>
    <property type="match status" value="1"/>
</dbReference>
<dbReference type="EMBL" id="SNWX01000007">
    <property type="protein sequence ID" value="TDO92169.1"/>
    <property type="molecule type" value="Genomic_DNA"/>
</dbReference>
<comment type="pathway">
    <text evidence="1">Cofactor biosynthesis; adenosylcobalamin biosynthesis.</text>
</comment>
<dbReference type="OrthoDB" id="9780707at2"/>
<evidence type="ECO:0000256" key="1">
    <source>
        <dbReference type="ARBA" id="ARBA00004953"/>
    </source>
</evidence>
<evidence type="ECO:0000256" key="2">
    <source>
        <dbReference type="ARBA" id="ARBA00022573"/>
    </source>
</evidence>
<evidence type="ECO:0000256" key="3">
    <source>
        <dbReference type="ARBA" id="ARBA00023002"/>
    </source>
</evidence>
<sequence>MILVTAGTSDSYQLIESLINEGENLIASVTTDYGKELIKEKFGIRVIKKRMDKNDLYNLIRKEKISLVVDATHPFAEEITENAVKAAAEAGIKYIRYQRKKMDLSQYQQPAARIIKAADYKQAAQRANDFERIFLTTGSKNIEIFINEITNFEARLFMRVMTFPAFIQNIIDLGLPPANIIALKGPFTKEFNRALFKEYAADVIVTKASGASGGLKSKIEAAVELGIAVIVIQRPQIEYPLVFNEVVNLIEYIKASYKAEV</sequence>
<dbReference type="UniPathway" id="UPA00148"/>
<dbReference type="RefSeq" id="WP_133514681.1">
    <property type="nucleotide sequence ID" value="NZ_SNWX01000007.1"/>
</dbReference>
<keyword evidence="3" id="KW-0560">Oxidoreductase</keyword>
<dbReference type="InterPro" id="IPR003723">
    <property type="entry name" value="Precorrin-6x_reduct"/>
</dbReference>
<keyword evidence="2" id="KW-0169">Cobalamin biosynthesis</keyword>
<dbReference type="PANTHER" id="PTHR36925:SF1">
    <property type="entry name" value="COBALT-PRECORRIN-6A REDUCTASE"/>
    <property type="match status" value="1"/>
</dbReference>
<name>A0A4R6LXN5_9FIRM</name>
<dbReference type="GO" id="GO:0009236">
    <property type="term" value="P:cobalamin biosynthetic process"/>
    <property type="evidence" value="ECO:0007669"/>
    <property type="project" value="UniProtKB-UniPathway"/>
</dbReference>
<evidence type="ECO:0000313" key="4">
    <source>
        <dbReference type="EMBL" id="TDO92169.1"/>
    </source>
</evidence>
<dbReference type="AlphaFoldDB" id="A0A4R6LXN5"/>
<dbReference type="PANTHER" id="PTHR36925">
    <property type="entry name" value="COBALT-PRECORRIN-6A REDUCTASE"/>
    <property type="match status" value="1"/>
</dbReference>
<comment type="caution">
    <text evidence="4">The sequence shown here is derived from an EMBL/GenBank/DDBJ whole genome shotgun (WGS) entry which is preliminary data.</text>
</comment>
<organism evidence="4 5">
    <name type="scientific">Halanaerobium saccharolyticum</name>
    <dbReference type="NCBI Taxonomy" id="43595"/>
    <lineage>
        <taxon>Bacteria</taxon>
        <taxon>Bacillati</taxon>
        <taxon>Bacillota</taxon>
        <taxon>Clostridia</taxon>
        <taxon>Halanaerobiales</taxon>
        <taxon>Halanaerobiaceae</taxon>
        <taxon>Halanaerobium</taxon>
    </lineage>
</organism>
<dbReference type="PROSITE" id="PS51014">
    <property type="entry name" value="COBK_CBIJ"/>
    <property type="match status" value="1"/>
</dbReference>
<protein>
    <submittedName>
        <fullName evidence="4">Precorrin-6A/cobalt-precorrin-6A reductase</fullName>
    </submittedName>
</protein>
<proteinExistence type="predicted"/>
<dbReference type="NCBIfam" id="TIGR00715">
    <property type="entry name" value="precor6x_red"/>
    <property type="match status" value="1"/>
</dbReference>
<gene>
    <name evidence="4" type="ORF">DFR79_10777</name>
</gene>
<reference evidence="4 5" key="1">
    <citation type="submission" date="2019-03" db="EMBL/GenBank/DDBJ databases">
        <title>Subsurface microbial communities from deep shales in Ohio and West Virginia, USA.</title>
        <authorList>
            <person name="Wrighton K."/>
        </authorList>
    </citation>
    <scope>NUCLEOTIDE SEQUENCE [LARGE SCALE GENOMIC DNA]</scope>
    <source>
        <strain evidence="4 5">MA284_T2</strain>
    </source>
</reference>
<dbReference type="GO" id="GO:0016994">
    <property type="term" value="F:precorrin-6A reductase activity"/>
    <property type="evidence" value="ECO:0007669"/>
    <property type="project" value="InterPro"/>
</dbReference>
<accession>A0A4R6LXN5</accession>